<feature type="transmembrane region" description="Helical" evidence="5">
    <location>
        <begin position="841"/>
        <end position="859"/>
    </location>
</feature>
<dbReference type="CDD" id="cd12639">
    <property type="entry name" value="RRM3_CELF3_4_5_6"/>
    <property type="match status" value="1"/>
</dbReference>
<proteinExistence type="predicted"/>
<keyword evidence="2 3" id="KW-0694">RNA-binding</keyword>
<accession>A0AAE1ZDX4</accession>
<keyword evidence="5" id="KW-0472">Membrane</keyword>
<dbReference type="Gene3D" id="6.10.250.2950">
    <property type="match status" value="1"/>
</dbReference>
<dbReference type="Pfam" id="PF00076">
    <property type="entry name" value="RRM_1"/>
    <property type="match status" value="3"/>
</dbReference>
<keyword evidence="8" id="KW-1185">Reference proteome</keyword>
<evidence type="ECO:0000256" key="1">
    <source>
        <dbReference type="ARBA" id="ARBA00022737"/>
    </source>
</evidence>
<feature type="compositionally biased region" description="Polar residues" evidence="4">
    <location>
        <begin position="186"/>
        <end position="195"/>
    </location>
</feature>
<name>A0AAE1ZDX4_SCHME</name>
<dbReference type="Proteomes" id="UP001292079">
    <property type="component" value="Unassembled WGS sequence"/>
</dbReference>
<dbReference type="EMBL" id="JALJAT010000002">
    <property type="protein sequence ID" value="KAK4472246.1"/>
    <property type="molecule type" value="Genomic_DNA"/>
</dbReference>
<dbReference type="GO" id="GO:0003723">
    <property type="term" value="F:RNA binding"/>
    <property type="evidence" value="ECO:0007669"/>
    <property type="project" value="UniProtKB-UniRule"/>
</dbReference>
<feature type="domain" description="RRM" evidence="6">
    <location>
        <begin position="98"/>
        <end position="178"/>
    </location>
</feature>
<dbReference type="InterPro" id="IPR035979">
    <property type="entry name" value="RBD_domain_sf"/>
</dbReference>
<reference evidence="7" key="2">
    <citation type="journal article" date="2023" name="Infect Dis Poverty">
        <title>Chromosome-scale genome of the human blood fluke Schistosoma mekongi and its implications for public health.</title>
        <authorList>
            <person name="Zhou M."/>
            <person name="Xu L."/>
            <person name="Xu D."/>
            <person name="Chen W."/>
            <person name="Khan J."/>
            <person name="Hu Y."/>
            <person name="Huang H."/>
            <person name="Wei H."/>
            <person name="Zhang Y."/>
            <person name="Chusongsang P."/>
            <person name="Tanasarnprasert K."/>
            <person name="Hu X."/>
            <person name="Limpanont Y."/>
            <person name="Lv Z."/>
        </authorList>
    </citation>
    <scope>NUCLEOTIDE SEQUENCE</scope>
    <source>
        <strain evidence="7">LV_2022a</strain>
    </source>
</reference>
<evidence type="ECO:0000256" key="2">
    <source>
        <dbReference type="ARBA" id="ARBA00022884"/>
    </source>
</evidence>
<gene>
    <name evidence="7" type="ORF">MN116_002659</name>
</gene>
<dbReference type="PRINTS" id="PR00961">
    <property type="entry name" value="HUDSXLRNA"/>
</dbReference>
<keyword evidence="5" id="KW-1133">Transmembrane helix</keyword>
<evidence type="ECO:0000256" key="3">
    <source>
        <dbReference type="PROSITE-ProRule" id="PRU00176"/>
    </source>
</evidence>
<evidence type="ECO:0000256" key="4">
    <source>
        <dbReference type="SAM" id="MobiDB-lite"/>
    </source>
</evidence>
<keyword evidence="5" id="KW-0812">Transmembrane</keyword>
<evidence type="ECO:0000259" key="6">
    <source>
        <dbReference type="PROSITE" id="PS50102"/>
    </source>
</evidence>
<dbReference type="SMART" id="SM00360">
    <property type="entry name" value="RRM"/>
    <property type="match status" value="2"/>
</dbReference>
<dbReference type="PROSITE" id="PS50102">
    <property type="entry name" value="RRM"/>
    <property type="match status" value="2"/>
</dbReference>
<dbReference type="GO" id="GO:1990904">
    <property type="term" value="C:ribonucleoprotein complex"/>
    <property type="evidence" value="ECO:0007669"/>
    <property type="project" value="InterPro"/>
</dbReference>
<dbReference type="InterPro" id="IPR002343">
    <property type="entry name" value="Hud_Sxl_RNA"/>
</dbReference>
<dbReference type="AlphaFoldDB" id="A0AAE1ZDX4"/>
<dbReference type="Gene3D" id="3.30.70.330">
    <property type="match status" value="3"/>
</dbReference>
<evidence type="ECO:0000313" key="7">
    <source>
        <dbReference type="EMBL" id="KAK4472246.1"/>
    </source>
</evidence>
<keyword evidence="1" id="KW-0677">Repeat</keyword>
<feature type="compositionally biased region" description="Polar residues" evidence="4">
    <location>
        <begin position="942"/>
        <end position="952"/>
    </location>
</feature>
<evidence type="ECO:0000256" key="5">
    <source>
        <dbReference type="SAM" id="Phobius"/>
    </source>
</evidence>
<feature type="domain" description="RRM" evidence="6">
    <location>
        <begin position="678"/>
        <end position="756"/>
    </location>
</feature>
<evidence type="ECO:0000313" key="8">
    <source>
        <dbReference type="Proteomes" id="UP001292079"/>
    </source>
</evidence>
<feature type="compositionally biased region" description="Low complexity" evidence="4">
    <location>
        <begin position="196"/>
        <end position="214"/>
    </location>
</feature>
<feature type="region of interest" description="Disordered" evidence="4">
    <location>
        <begin position="900"/>
        <end position="952"/>
    </location>
</feature>
<reference evidence="7" key="1">
    <citation type="submission" date="2022-04" db="EMBL/GenBank/DDBJ databases">
        <authorList>
            <person name="Xu L."/>
            <person name="Lv Z."/>
        </authorList>
    </citation>
    <scope>NUCLEOTIDE SEQUENCE</scope>
    <source>
        <strain evidence="7">LV_2022a</strain>
    </source>
</reference>
<dbReference type="FunFam" id="3.30.70.330:FF:000198">
    <property type="entry name" value="CUGBP Elav-like family member 6 isoform X3"/>
    <property type="match status" value="1"/>
</dbReference>
<organism evidence="7 8">
    <name type="scientific">Schistosoma mekongi</name>
    <name type="common">Parasitic worm</name>
    <dbReference type="NCBI Taxonomy" id="38744"/>
    <lineage>
        <taxon>Eukaryota</taxon>
        <taxon>Metazoa</taxon>
        <taxon>Spiralia</taxon>
        <taxon>Lophotrochozoa</taxon>
        <taxon>Platyhelminthes</taxon>
        <taxon>Trematoda</taxon>
        <taxon>Digenea</taxon>
        <taxon>Strigeidida</taxon>
        <taxon>Schistosomatoidea</taxon>
        <taxon>Schistosomatidae</taxon>
        <taxon>Schistosoma</taxon>
    </lineage>
</organism>
<protein>
    <recommendedName>
        <fullName evidence="6">RRM domain-containing protein</fullName>
    </recommendedName>
</protein>
<dbReference type="FunFam" id="3.30.70.330:FF:000060">
    <property type="entry name" value="CUGBP Elav-like family member 4"/>
    <property type="match status" value="1"/>
</dbReference>
<dbReference type="PANTHER" id="PTHR24012">
    <property type="entry name" value="RNA BINDING PROTEIN"/>
    <property type="match status" value="1"/>
</dbReference>
<dbReference type="InterPro" id="IPR000504">
    <property type="entry name" value="RRM_dom"/>
</dbReference>
<dbReference type="SUPFAM" id="SSF54928">
    <property type="entry name" value="RNA-binding domain, RBD"/>
    <property type="match status" value="2"/>
</dbReference>
<dbReference type="InterPro" id="IPR012677">
    <property type="entry name" value="Nucleotide-bd_a/b_plait_sf"/>
</dbReference>
<comment type="caution">
    <text evidence="7">The sequence shown here is derived from an EMBL/GenBank/DDBJ whole genome shotgun (WGS) entry which is preliminary data.</text>
</comment>
<sequence length="952" mass="101375">MIMMMMDHHSTEHHNGLDAKADPDIGIANSNILCESRRPNSNIPKVNGDFTHTFHSSPTYMYPLDRHSAPASTNKSISRQITPNDSCNESTLRLHEDRKLFVGMLGKHQTEEDIQNLFAPYGLIEECTILRDQNGMSKGCAFVKYSTSTEAAKAIDHMHNSQTMQGASSPLVVKFADTEKERLVRRQQQQQSTTNGSCSPASGHSSSTTGTTNGQQLNGSYTLIQQCNQQSLRVPVANITEASNMAAAAAAAAFQQSLAASAVTPGYSLQFPTTQLAPGLIPTASSNTSPVPNGYHSSATQFAQQQQQSQQGASAYFNPMAAFMAAAAAIQYANPQLSGMNSLTENQSSRAPSIPLQLNTIVSHPTIAHHNPLTGGNHSMPNALASLAAGCPATAIQSNALPQLASLFPLTDIALLSPAALATLTQVGNGTITGGLLSESAASGGGNEFNNTFGTGLMVSASPSTVSPSFAGMGNTTTQCQPVSISSSTTTGVSVLPHVSIGATNNILVTSPGMVTPAASTPPTVSPAILPSTLTNDPASLYAAAVALQNSAVANHANPNGGLQFPQLHPSFAAAAAAAAAQSLTQPSANTALNSYLTENAALQAAALAAAAAASGQSFTNDPVVHQLYSGLQAYGLAYPTSGSAYTSFPNLHHQALSMPVHQKEGTRELILTGPEGCNLFIYHLPQEFGDNELAQMFMPFGTVISAKVYVDRATNQSKCFGFVSFDNHASAQNAIQAMNGFQIGMKRLKVQLKRPKGFVSFDNHASAQNAIQAMNGFQIGMKRLKVQLKRPKGLSFSCAAFSLKLSQITFNEFITGIQKRLCKMDHSVPETIPQSITSNYGFMMLFILIISYFLWKYFRSWYSDSSSSVNDTHRIAMEAARAKLQAEFNAEVAQYKSKKHEEMEGAKSNVSESNHSEGEKKKRLRLNDYNPLIGDTGKTYKPTSRFCSRGG</sequence>
<feature type="region of interest" description="Disordered" evidence="4">
    <location>
        <begin position="181"/>
        <end position="214"/>
    </location>
</feature>